<feature type="transmembrane region" description="Helical" evidence="1">
    <location>
        <begin position="21"/>
        <end position="44"/>
    </location>
</feature>
<evidence type="ECO:0000256" key="1">
    <source>
        <dbReference type="SAM" id="Phobius"/>
    </source>
</evidence>
<accession>A0A4S8P2E9</accession>
<keyword evidence="1" id="KW-1133">Transmembrane helix</keyword>
<gene>
    <name evidence="2" type="ORF">E9998_21775</name>
</gene>
<protein>
    <submittedName>
        <fullName evidence="2">Uncharacterized protein</fullName>
    </submittedName>
</protein>
<proteinExistence type="predicted"/>
<dbReference type="RefSeq" id="WP_136531808.1">
    <property type="nucleotide sequence ID" value="NZ_STGX01000020.1"/>
</dbReference>
<dbReference type="EMBL" id="STGX01000020">
    <property type="protein sequence ID" value="THV24257.1"/>
    <property type="molecule type" value="Genomic_DNA"/>
</dbReference>
<reference evidence="2 3" key="1">
    <citation type="journal article" date="2018" name="Int. J. Syst. Evol. Microbiol.">
        <title>Glycomyces paridis sp. nov., isolated from the medicinal plant Paris polyphylla.</title>
        <authorList>
            <person name="Fang X.M."/>
            <person name="Bai J.L."/>
            <person name="Su J."/>
            <person name="Zhao L.L."/>
            <person name="Liu H.Y."/>
            <person name="Ma B.P."/>
            <person name="Zhang Y.Q."/>
            <person name="Yu L.Y."/>
        </authorList>
    </citation>
    <scope>NUCLEOTIDE SEQUENCE [LARGE SCALE GENOMIC DNA]</scope>
    <source>
        <strain evidence="2 3">CPCC 204357</strain>
    </source>
</reference>
<evidence type="ECO:0000313" key="3">
    <source>
        <dbReference type="Proteomes" id="UP000305792"/>
    </source>
</evidence>
<organism evidence="2 3">
    <name type="scientific">Glycomyces paridis</name>
    <dbReference type="NCBI Taxonomy" id="2126555"/>
    <lineage>
        <taxon>Bacteria</taxon>
        <taxon>Bacillati</taxon>
        <taxon>Actinomycetota</taxon>
        <taxon>Actinomycetes</taxon>
        <taxon>Glycomycetales</taxon>
        <taxon>Glycomycetaceae</taxon>
        <taxon>Glycomyces</taxon>
    </lineage>
</organism>
<keyword evidence="1" id="KW-0812">Transmembrane</keyword>
<sequence length="170" mass="19237">MATGRTYLAELREFLGFLRSLWGLLAGVSVLFPLSNLLAEVVPIDQDGRPFTQLDPATLTAITMVTCIFITFATFHRRDEFTDDTVRRAQARKSRIAFTVALAAGAAYLFCRTFAYDNIIELDTTPDYADFMWKSAIYEGVFAVLYVAFFALLTWAFLLLALLEYQRDEA</sequence>
<feature type="transmembrane region" description="Helical" evidence="1">
    <location>
        <begin position="136"/>
        <end position="163"/>
    </location>
</feature>
<feature type="transmembrane region" description="Helical" evidence="1">
    <location>
        <begin position="56"/>
        <end position="75"/>
    </location>
</feature>
<feature type="transmembrane region" description="Helical" evidence="1">
    <location>
        <begin position="96"/>
        <end position="116"/>
    </location>
</feature>
<dbReference type="AlphaFoldDB" id="A0A4S8P2E9"/>
<comment type="caution">
    <text evidence="2">The sequence shown here is derived from an EMBL/GenBank/DDBJ whole genome shotgun (WGS) entry which is preliminary data.</text>
</comment>
<keyword evidence="1" id="KW-0472">Membrane</keyword>
<keyword evidence="3" id="KW-1185">Reference proteome</keyword>
<dbReference type="OrthoDB" id="9429467at2"/>
<name>A0A4S8P2E9_9ACTN</name>
<evidence type="ECO:0000313" key="2">
    <source>
        <dbReference type="EMBL" id="THV24257.1"/>
    </source>
</evidence>
<dbReference type="Proteomes" id="UP000305792">
    <property type="component" value="Unassembled WGS sequence"/>
</dbReference>